<dbReference type="NCBIfam" id="NF040662">
    <property type="entry name" value="attach_TipJ_rel"/>
    <property type="match status" value="1"/>
</dbReference>
<evidence type="ECO:0000259" key="2">
    <source>
        <dbReference type="Pfam" id="PF13550"/>
    </source>
</evidence>
<feature type="domain" description="Tip attachment protein J" evidence="2">
    <location>
        <begin position="485"/>
        <end position="638"/>
    </location>
</feature>
<dbReference type="Pfam" id="PF13550">
    <property type="entry name" value="Phage-tail_3"/>
    <property type="match status" value="1"/>
</dbReference>
<dbReference type="Proteomes" id="UP000320948">
    <property type="component" value="Unassembled WGS sequence"/>
</dbReference>
<evidence type="ECO:0000259" key="3">
    <source>
        <dbReference type="Pfam" id="PF24801"/>
    </source>
</evidence>
<feature type="domain" description="Tip attachment protein J HDII-ins2" evidence="3">
    <location>
        <begin position="275"/>
        <end position="379"/>
    </location>
</feature>
<feature type="transmembrane region" description="Helical" evidence="1">
    <location>
        <begin position="85"/>
        <end position="106"/>
    </location>
</feature>
<keyword evidence="1" id="KW-1133">Transmembrane helix</keyword>
<name>A0A6N4R9I9_BLAVI</name>
<proteinExistence type="predicted"/>
<organism evidence="4 5">
    <name type="scientific">Blastochloris viridis</name>
    <name type="common">Rhodopseudomonas viridis</name>
    <dbReference type="NCBI Taxonomy" id="1079"/>
    <lineage>
        <taxon>Bacteria</taxon>
        <taxon>Pseudomonadati</taxon>
        <taxon>Pseudomonadota</taxon>
        <taxon>Alphaproteobacteria</taxon>
        <taxon>Hyphomicrobiales</taxon>
        <taxon>Blastochloridaceae</taxon>
        <taxon>Blastochloris</taxon>
    </lineage>
</organism>
<comment type="caution">
    <text evidence="4">The sequence shown here is derived from an EMBL/GenBank/DDBJ whole genome shotgun (WGS) entry which is preliminary data.</text>
</comment>
<dbReference type="AlphaFoldDB" id="A0A6N4R9I9"/>
<gene>
    <name evidence="4" type="ORF">DI628_03425</name>
</gene>
<protein>
    <submittedName>
        <fullName evidence="4">Phage tail protein</fullName>
    </submittedName>
</protein>
<sequence>MTATVAILYNPFQPERNKQVFKVTSQPTLREWLAGRGIEEFPLPTICVVDGEPVLRADWNTCRILPGMVVAFVALPQGGGGGGKILSTVLMIAVMVAAPYAGAALAASMGMGAVGAAVMTAGVALVGSALVNILIPPPSPTMPSVNYGGSSPSPTYSLQAQGNQARLGEPIPVIYGRHVVYPDFASTPYAEYVGNDQFLFQLHTIGQGEYDLEQIRIEDTSITSFEEVIYEVIPPGGSVTLLEPDVVTAPEVAGQELLATADGGNWVGPFSANPAETKADQIAIDIEMPRGVYYANNDGSLANKTITWQVQARLIDDEGEPVGGWVTLADETFTANTNTAQRKTYKYTATAGRYEVRLFRTNVKDMSSRAAHEIRWVGLKARLVGSSIFEGATMLALKMRATDNLSQRSSRMINCIVTRKLPVWSPVGGWSALQPTRSIAWALADVLRATYGAKLADSRIDLQALYDLDQIWSVRGDTFNGVFDQKLTVWEALSRIARCGRAVPFLQGGIVRFVRDEPRTLPVVLFSPRNIAKGSFRIEYVMPGEDTADAVTVQFLSSRTWKQDEVTSALPESSAGQPATVALFGCTDKLQARREGLYMAAANRYRRRLVTFQTELEGMIPTYGDLIAVSHDMPRWGRAGEVIAWDEPVLTLSEPVVFEEAGPHYIALRKRDGGVSGPWEVLPGESVTQVVLQEEPDITPFTGASEERTHFAFGNGEDWAVLARVTGVKPRGDLVEISCVVENPLVHTADQT</sequence>
<evidence type="ECO:0000313" key="5">
    <source>
        <dbReference type="Proteomes" id="UP000320948"/>
    </source>
</evidence>
<dbReference type="Pfam" id="PF24801">
    <property type="entry name" value="FNIII-A_GpJ"/>
    <property type="match status" value="1"/>
</dbReference>
<accession>A0A6N4R9I9</accession>
<keyword evidence="1" id="KW-0472">Membrane</keyword>
<dbReference type="InterPro" id="IPR032876">
    <property type="entry name" value="J_dom"/>
</dbReference>
<evidence type="ECO:0000313" key="4">
    <source>
        <dbReference type="EMBL" id="TKW61691.1"/>
    </source>
</evidence>
<feature type="transmembrane region" description="Helical" evidence="1">
    <location>
        <begin position="113"/>
        <end position="135"/>
    </location>
</feature>
<dbReference type="EMBL" id="VAFM01000001">
    <property type="protein sequence ID" value="TKW61691.1"/>
    <property type="molecule type" value="Genomic_DNA"/>
</dbReference>
<keyword evidence="1" id="KW-0812">Transmembrane</keyword>
<evidence type="ECO:0000256" key="1">
    <source>
        <dbReference type="SAM" id="Phobius"/>
    </source>
</evidence>
<dbReference type="InterPro" id="IPR055385">
    <property type="entry name" value="GpJ_HDII-ins2"/>
</dbReference>
<reference evidence="4 5" key="1">
    <citation type="journal article" date="2017" name="Nat. Commun.">
        <title>In situ click chemistry generation of cyclooxygenase-2 inhibitors.</title>
        <authorList>
            <person name="Bhardwaj A."/>
            <person name="Kaur J."/>
            <person name="Wuest M."/>
            <person name="Wuest F."/>
        </authorList>
    </citation>
    <scope>NUCLEOTIDE SEQUENCE [LARGE SCALE GENOMIC DNA]</scope>
    <source>
        <strain evidence="4">S2_018_000_R2_106</strain>
    </source>
</reference>